<evidence type="ECO:0000259" key="2">
    <source>
        <dbReference type="PROSITE" id="PS50125"/>
    </source>
</evidence>
<dbReference type="PANTHER" id="PTHR43081:SF19">
    <property type="entry name" value="PH-SENSITIVE ADENYLATE CYCLASE RV1264"/>
    <property type="match status" value="1"/>
</dbReference>
<keyword evidence="4" id="KW-1185">Reference proteome</keyword>
<dbReference type="InterPro" id="IPR029787">
    <property type="entry name" value="Nucleotide_cyclase"/>
</dbReference>
<dbReference type="SMART" id="SM00028">
    <property type="entry name" value="TPR"/>
    <property type="match status" value="2"/>
</dbReference>
<dbReference type="GO" id="GO:0035556">
    <property type="term" value="P:intracellular signal transduction"/>
    <property type="evidence" value="ECO:0007669"/>
    <property type="project" value="InterPro"/>
</dbReference>
<dbReference type="PANTHER" id="PTHR43081">
    <property type="entry name" value="ADENYLATE CYCLASE, TERMINAL-DIFFERENTIATION SPECIFIC-RELATED"/>
    <property type="match status" value="1"/>
</dbReference>
<proteinExistence type="predicted"/>
<dbReference type="GO" id="GO:0006171">
    <property type="term" value="P:cAMP biosynthetic process"/>
    <property type="evidence" value="ECO:0007669"/>
    <property type="project" value="TreeGrafter"/>
</dbReference>
<accession>A0A087M7N1</accession>
<evidence type="ECO:0000313" key="3">
    <source>
        <dbReference type="EMBL" id="KFL32884.1"/>
    </source>
</evidence>
<keyword evidence="1" id="KW-0802">TPR repeat</keyword>
<dbReference type="PROSITE" id="PS50005">
    <property type="entry name" value="TPR"/>
    <property type="match status" value="1"/>
</dbReference>
<dbReference type="SUPFAM" id="SSF55073">
    <property type="entry name" value="Nucleotide cyclase"/>
    <property type="match status" value="1"/>
</dbReference>
<dbReference type="STRING" id="46914.JP75_01750"/>
<dbReference type="InterPro" id="IPR011990">
    <property type="entry name" value="TPR-like_helical_dom_sf"/>
</dbReference>
<dbReference type="Gene3D" id="3.40.50.10610">
    <property type="entry name" value="ABC-type transport auxiliary lipoprotein component"/>
    <property type="match status" value="1"/>
</dbReference>
<dbReference type="InterPro" id="IPR050697">
    <property type="entry name" value="Adenylyl/Guanylyl_Cyclase_3/4"/>
</dbReference>
<feature type="domain" description="Guanylate cyclase" evidence="2">
    <location>
        <begin position="10"/>
        <end position="124"/>
    </location>
</feature>
<dbReference type="EMBL" id="JQGC01000001">
    <property type="protein sequence ID" value="KFL32884.1"/>
    <property type="molecule type" value="Genomic_DNA"/>
</dbReference>
<feature type="repeat" description="TPR" evidence="1">
    <location>
        <begin position="453"/>
        <end position="486"/>
    </location>
</feature>
<dbReference type="Proteomes" id="UP000028981">
    <property type="component" value="Unassembled WGS sequence"/>
</dbReference>
<dbReference type="Gene3D" id="3.30.70.1230">
    <property type="entry name" value="Nucleotide cyclase"/>
    <property type="match status" value="1"/>
</dbReference>
<organism evidence="3 4">
    <name type="scientific">Devosia riboflavina</name>
    <dbReference type="NCBI Taxonomy" id="46914"/>
    <lineage>
        <taxon>Bacteria</taxon>
        <taxon>Pseudomonadati</taxon>
        <taxon>Pseudomonadota</taxon>
        <taxon>Alphaproteobacteria</taxon>
        <taxon>Hyphomicrobiales</taxon>
        <taxon>Devosiaceae</taxon>
        <taxon>Devosia</taxon>
    </lineage>
</organism>
<dbReference type="Gene3D" id="1.25.40.10">
    <property type="entry name" value="Tetratricopeptide repeat domain"/>
    <property type="match status" value="2"/>
</dbReference>
<dbReference type="RefSeq" id="WP_035078170.1">
    <property type="nucleotide sequence ID" value="NZ_JQGC01000001.1"/>
</dbReference>
<evidence type="ECO:0000313" key="4">
    <source>
        <dbReference type="Proteomes" id="UP000028981"/>
    </source>
</evidence>
<dbReference type="Pfam" id="PF13432">
    <property type="entry name" value="TPR_16"/>
    <property type="match status" value="1"/>
</dbReference>
<gene>
    <name evidence="3" type="ORF">JP75_01750</name>
</gene>
<dbReference type="AlphaFoldDB" id="A0A087M7N1"/>
<dbReference type="GO" id="GO:0004016">
    <property type="term" value="F:adenylate cyclase activity"/>
    <property type="evidence" value="ECO:0007669"/>
    <property type="project" value="UniProtKB-ARBA"/>
</dbReference>
<dbReference type="InterPro" id="IPR001054">
    <property type="entry name" value="A/G_cyclase"/>
</dbReference>
<dbReference type="InterPro" id="IPR019734">
    <property type="entry name" value="TPR_rpt"/>
</dbReference>
<comment type="caution">
    <text evidence="3">The sequence shown here is derived from an EMBL/GenBank/DDBJ whole genome shotgun (WGS) entry which is preliminary data.</text>
</comment>
<dbReference type="Pfam" id="PF00211">
    <property type="entry name" value="Guanylate_cyc"/>
    <property type="match status" value="1"/>
</dbReference>
<sequence>MVKSERRLVPIVSVDVVGFSRLVQHDEPKTVRLVRQTYGHFTKDIAERGGTIFKTMGDGFLAEFSSALTALDWVADAQRELHQRQIKAPGGEILQVRAGIVMADVLVHGDDLFGNGVNLAVRVQGVSPPGGMAVTKWMHAYLGAETDLAFTDIGPTILKNIPRTVHLYVWHPSGAAKALPKKDEQPIVAPSSRPSVVVLPFDNLSGEADQAYFADAVVEEITATLARIRDFFVIARNSAFSYKGRSLDVRQVGRELGVRYAVEGSVRRVGHKVRITAQLVETESGNHIWSDKVNGTVEDLFDLQDTMAALVASAIQPSIRQAEIERALSKRPDTLAAYDLVMRAMPQLWAHQPSANREAIVLLQQALALEPNYGLAAALVGWAHGQQIAYNWTDDIPGERAEAQKAIDRASETAIGNPTAMAALASAIMQTGGDVARAKDLAERALVLDPNHAWAWLRKAFGLVYLGQPDEAIKAFQASLRLSPMDPFAFNMLLGTALAHFAAGRPEEAVDFASRALAERPNLNWPFRDLASYYGALGDLTAATAALEKFRAARPGIDLATIRDSLRFMHPDLLEKYVDGLARAGLEEKAEAISP</sequence>
<protein>
    <recommendedName>
        <fullName evidence="2">Guanylate cyclase domain-containing protein</fullName>
    </recommendedName>
</protein>
<evidence type="ECO:0000256" key="1">
    <source>
        <dbReference type="PROSITE-ProRule" id="PRU00339"/>
    </source>
</evidence>
<name>A0A087M7N1_9HYPH</name>
<dbReference type="OrthoDB" id="9807521at2"/>
<dbReference type="SUPFAM" id="SSF48452">
    <property type="entry name" value="TPR-like"/>
    <property type="match status" value="1"/>
</dbReference>
<reference evidence="3 4" key="1">
    <citation type="submission" date="2014-08" db="EMBL/GenBank/DDBJ databases">
        <authorList>
            <person name="Hassan Y.I."/>
            <person name="Lepp D."/>
            <person name="Zhou T."/>
        </authorList>
    </citation>
    <scope>NUCLEOTIDE SEQUENCE [LARGE SCALE GENOMIC DNA]</scope>
    <source>
        <strain evidence="3 4">IFO13584</strain>
    </source>
</reference>
<dbReference type="CDD" id="cd07302">
    <property type="entry name" value="CHD"/>
    <property type="match status" value="1"/>
</dbReference>
<dbReference type="PROSITE" id="PS50125">
    <property type="entry name" value="GUANYLATE_CYCLASE_2"/>
    <property type="match status" value="1"/>
</dbReference>